<name>L8JW54_9BACT</name>
<accession>L8JW54</accession>
<dbReference type="EMBL" id="AMZN01000010">
    <property type="protein sequence ID" value="ELR73035.1"/>
    <property type="molecule type" value="Genomic_DNA"/>
</dbReference>
<evidence type="ECO:0000313" key="1">
    <source>
        <dbReference type="EMBL" id="ELR73035.1"/>
    </source>
</evidence>
<protein>
    <submittedName>
        <fullName evidence="1">Uncharacterized protein</fullName>
    </submittedName>
</protein>
<dbReference type="PROSITE" id="PS51257">
    <property type="entry name" value="PROKAR_LIPOPROTEIN"/>
    <property type="match status" value="1"/>
</dbReference>
<gene>
    <name evidence="1" type="ORF">C900_00115</name>
</gene>
<sequence length="145" mass="17101">MEKQLEKLSHEDRMLLLRAPALVSMLAACSDGGIDRKEKADAIELSHLRTFTSPPILHPYYKEVEKIFEEELERMIQMYCPMGEPQEQMLKEEVEKVYEVLDQLDEKYRLELWISLDSYARHVGSVHQHFLEFFVFPLSIRGITE</sequence>
<dbReference type="OrthoDB" id="1429999at2"/>
<dbReference type="eggNOG" id="ENOG5030Y9P">
    <property type="taxonomic scope" value="Bacteria"/>
</dbReference>
<keyword evidence="2" id="KW-1185">Reference proteome</keyword>
<comment type="caution">
    <text evidence="1">The sequence shown here is derived from an EMBL/GenBank/DDBJ whole genome shotgun (WGS) entry which is preliminary data.</text>
</comment>
<dbReference type="Proteomes" id="UP000011135">
    <property type="component" value="Unassembled WGS sequence"/>
</dbReference>
<dbReference type="AlphaFoldDB" id="L8JW54"/>
<dbReference type="RefSeq" id="WP_009578339.1">
    <property type="nucleotide sequence ID" value="NZ_AMZN01000010.1"/>
</dbReference>
<evidence type="ECO:0000313" key="2">
    <source>
        <dbReference type="Proteomes" id="UP000011135"/>
    </source>
</evidence>
<reference evidence="1 2" key="1">
    <citation type="submission" date="2012-12" db="EMBL/GenBank/DDBJ databases">
        <title>Genome assembly of Fulvivirga imtechensis AK7.</title>
        <authorList>
            <person name="Nupur N."/>
            <person name="Khatri I."/>
            <person name="Kumar R."/>
            <person name="Subramanian S."/>
            <person name="Pinnaka A."/>
        </authorList>
    </citation>
    <scope>NUCLEOTIDE SEQUENCE [LARGE SCALE GENOMIC DNA]</scope>
    <source>
        <strain evidence="1 2">AK7</strain>
    </source>
</reference>
<organism evidence="1 2">
    <name type="scientific">Fulvivirga imtechensis AK7</name>
    <dbReference type="NCBI Taxonomy" id="1237149"/>
    <lineage>
        <taxon>Bacteria</taxon>
        <taxon>Pseudomonadati</taxon>
        <taxon>Bacteroidota</taxon>
        <taxon>Cytophagia</taxon>
        <taxon>Cytophagales</taxon>
        <taxon>Fulvivirgaceae</taxon>
        <taxon>Fulvivirga</taxon>
    </lineage>
</organism>
<proteinExistence type="predicted"/>